<dbReference type="InterPro" id="IPR009061">
    <property type="entry name" value="DNA-bd_dom_put_sf"/>
</dbReference>
<dbReference type="InterPro" id="IPR040659">
    <property type="entry name" value="PhetRS_B1"/>
</dbReference>
<dbReference type="FunFam" id="3.50.40.10:FF:000002">
    <property type="entry name" value="phenylalanine--tRNA ligase beta subunit"/>
    <property type="match status" value="1"/>
</dbReference>
<proteinExistence type="inferred from homology"/>
<dbReference type="SMART" id="SM00874">
    <property type="entry name" value="B5"/>
    <property type="match status" value="1"/>
</dbReference>
<dbReference type="InterPro" id="IPR041616">
    <property type="entry name" value="PheRS_beta_core"/>
</dbReference>
<keyword evidence="12" id="KW-0648">Protein biosynthesis</keyword>
<dbReference type="AlphaFoldDB" id="A0A423X8P9"/>
<dbReference type="Pfam" id="PF17759">
    <property type="entry name" value="tRNA_synthFbeta"/>
    <property type="match status" value="1"/>
</dbReference>
<dbReference type="NCBIfam" id="TIGR00471">
    <property type="entry name" value="pheT_arch"/>
    <property type="match status" value="1"/>
</dbReference>
<dbReference type="PROSITE" id="PS51483">
    <property type="entry name" value="B5"/>
    <property type="match status" value="1"/>
</dbReference>
<dbReference type="GO" id="GO:0004826">
    <property type="term" value="F:phenylalanine-tRNA ligase activity"/>
    <property type="evidence" value="ECO:0007669"/>
    <property type="project" value="UniProtKB-EC"/>
</dbReference>
<dbReference type="GO" id="GO:0003723">
    <property type="term" value="F:RNA binding"/>
    <property type="evidence" value="ECO:0007669"/>
    <property type="project" value="InterPro"/>
</dbReference>
<comment type="caution">
    <text evidence="17">The sequence shown here is derived from an EMBL/GenBank/DDBJ whole genome shotgun (WGS) entry which is preliminary data.</text>
</comment>
<evidence type="ECO:0000256" key="1">
    <source>
        <dbReference type="ARBA" id="ARBA00001946"/>
    </source>
</evidence>
<dbReference type="PANTHER" id="PTHR10947">
    <property type="entry name" value="PHENYLALANYL-TRNA SYNTHETASE BETA CHAIN AND LEUCINE-RICH REPEAT-CONTAINING PROTEIN 47"/>
    <property type="match status" value="1"/>
</dbReference>
<comment type="cofactor">
    <cofactor evidence="1">
        <name>Mg(2+)</name>
        <dbReference type="ChEBI" id="CHEBI:18420"/>
    </cofactor>
</comment>
<dbReference type="EMBL" id="LKEA01000001">
    <property type="protein sequence ID" value="ROW12414.1"/>
    <property type="molecule type" value="Genomic_DNA"/>
</dbReference>
<evidence type="ECO:0000256" key="12">
    <source>
        <dbReference type="ARBA" id="ARBA00022917"/>
    </source>
</evidence>
<accession>A0A423X8P9</accession>
<dbReference type="FunFam" id="3.30.930.10:FF:000052">
    <property type="entry name" value="Phenylalanyl-tRNA synthetase, beta subunit"/>
    <property type="match status" value="1"/>
</dbReference>
<evidence type="ECO:0000256" key="15">
    <source>
        <dbReference type="ARBA" id="ARBA00049255"/>
    </source>
</evidence>
<evidence type="ECO:0000256" key="10">
    <source>
        <dbReference type="ARBA" id="ARBA00022840"/>
    </source>
</evidence>
<keyword evidence="13" id="KW-0030">Aminoacyl-tRNA synthetase</keyword>
<keyword evidence="9" id="KW-0547">Nucleotide-binding</keyword>
<evidence type="ECO:0000256" key="7">
    <source>
        <dbReference type="ARBA" id="ARBA00022598"/>
    </source>
</evidence>
<evidence type="ECO:0000256" key="6">
    <source>
        <dbReference type="ARBA" id="ARBA00022490"/>
    </source>
</evidence>
<evidence type="ECO:0000256" key="3">
    <source>
        <dbReference type="ARBA" id="ARBA00007438"/>
    </source>
</evidence>
<organism evidence="17 18">
    <name type="scientific">Cytospora schulzeri</name>
    <dbReference type="NCBI Taxonomy" id="448051"/>
    <lineage>
        <taxon>Eukaryota</taxon>
        <taxon>Fungi</taxon>
        <taxon>Dikarya</taxon>
        <taxon>Ascomycota</taxon>
        <taxon>Pezizomycotina</taxon>
        <taxon>Sordariomycetes</taxon>
        <taxon>Sordariomycetidae</taxon>
        <taxon>Diaporthales</taxon>
        <taxon>Cytosporaceae</taxon>
        <taxon>Cytospora</taxon>
    </lineage>
</organism>
<dbReference type="InterPro" id="IPR004531">
    <property type="entry name" value="Phe-tRNA-synth_IIc_bsu_arc_euk"/>
</dbReference>
<keyword evidence="10" id="KW-0067">ATP-binding</keyword>
<evidence type="ECO:0000313" key="18">
    <source>
        <dbReference type="Proteomes" id="UP000283895"/>
    </source>
</evidence>
<dbReference type="Gene3D" id="3.50.40.10">
    <property type="entry name" value="Phenylalanyl-trna Synthetase, Chain B, domain 3"/>
    <property type="match status" value="1"/>
</dbReference>
<dbReference type="STRING" id="356882.A0A423X8P9"/>
<reference evidence="17 18" key="1">
    <citation type="submission" date="2015-09" db="EMBL/GenBank/DDBJ databases">
        <title>Host preference determinants of Valsa canker pathogens revealed by comparative genomics.</title>
        <authorList>
            <person name="Yin Z."/>
            <person name="Huang L."/>
        </authorList>
    </citation>
    <scope>NUCLEOTIDE SEQUENCE [LARGE SCALE GENOMIC DNA]</scope>
    <source>
        <strain evidence="17 18">03-1</strain>
    </source>
</reference>
<keyword evidence="7" id="KW-0436">Ligase</keyword>
<dbReference type="InterPro" id="IPR020825">
    <property type="entry name" value="Phe-tRNA_synthase-like_B3/B4"/>
</dbReference>
<dbReference type="GO" id="GO:0005524">
    <property type="term" value="F:ATP binding"/>
    <property type="evidence" value="ECO:0007669"/>
    <property type="project" value="UniProtKB-KW"/>
</dbReference>
<dbReference type="GO" id="GO:0000287">
    <property type="term" value="F:magnesium ion binding"/>
    <property type="evidence" value="ECO:0007669"/>
    <property type="project" value="InterPro"/>
</dbReference>
<sequence>MPTITVDKYALYEALGQQFTKQEFEDLCFDFGIELDEDTEDDVRPAGVPAELKIEIPANRYDMLCFEGIQLMLNIFRSKTPIPNFRLVEPKDGNLQTLTIKANTKEVRPYAAGAILRNITFTQQSYDSFISLQDKLHMNLARQRTLVAIGTHDLDTIQGPFTYDALPPNEIKFKPLNQEKEMTATELMTFYEKDKHLGKYLHIIKDAPRYPVMLDANNVVMSMPPIINGEHSKISMNTKNVFIDLTATDETKLEIVNQMMVTMFSMYCAEPFTVEPVKVIYEYDDTRTKICPDLTPKVIKTEVDYLKSCTGLDETPERICQLLTKMAYSAKPSSEDKNVIEVSIPPTRADVLHQCDIMEDLAICHGYNNLPRSSPNKSATIGGPTRIQKLADLVRNEAAFAGWIEVLPLILCSYDENYTYLNRKDDGKAVRLANPKTAEYQVVRTSLLPGLLKTIRENKSKALPINIFECSDVVFKDENEEAKARNQRNFAAVFCGKSSGFEIVHGLLDRMLLMLRAAFKTHEEGLEGKSVDYKVVEEPSQPDGYWIEEIDEPTFFHGHAAAIYLRLNGKAQKIGQFGILHPSVIEAFEIKYPVSALEFNLEVFL</sequence>
<keyword evidence="8" id="KW-0479">Metal-binding</keyword>
<dbReference type="SMART" id="SM00873">
    <property type="entry name" value="B3_4"/>
    <property type="match status" value="1"/>
</dbReference>
<dbReference type="FunFam" id="3.30.56.10:FF:000004">
    <property type="entry name" value="Phenylalanyl-tRNA synthetase, beta subunit"/>
    <property type="match status" value="1"/>
</dbReference>
<evidence type="ECO:0000256" key="5">
    <source>
        <dbReference type="ARBA" id="ARBA00012814"/>
    </source>
</evidence>
<keyword evidence="18" id="KW-1185">Reference proteome</keyword>
<protein>
    <recommendedName>
        <fullName evidence="5">phenylalanine--tRNA ligase</fullName>
        <ecNumber evidence="5">6.1.1.20</ecNumber>
    </recommendedName>
    <alternativeName>
        <fullName evidence="14">Phenylalanyl-tRNA synthetase beta subunit</fullName>
    </alternativeName>
</protein>
<evidence type="ECO:0000256" key="14">
    <source>
        <dbReference type="ARBA" id="ARBA00033189"/>
    </source>
</evidence>
<dbReference type="InterPro" id="IPR045060">
    <property type="entry name" value="Phe-tRNA-ligase_IIc_bsu"/>
</dbReference>
<gene>
    <name evidence="17" type="ORF">VMCG_00229</name>
</gene>
<evidence type="ECO:0000256" key="9">
    <source>
        <dbReference type="ARBA" id="ARBA00022741"/>
    </source>
</evidence>
<dbReference type="InterPro" id="IPR045864">
    <property type="entry name" value="aa-tRNA-synth_II/BPL/LPL"/>
</dbReference>
<evidence type="ECO:0000259" key="16">
    <source>
        <dbReference type="PROSITE" id="PS51483"/>
    </source>
</evidence>
<dbReference type="EC" id="6.1.1.20" evidence="5"/>
<evidence type="ECO:0000256" key="13">
    <source>
        <dbReference type="ARBA" id="ARBA00023146"/>
    </source>
</evidence>
<keyword evidence="11" id="KW-0460">Magnesium</keyword>
<evidence type="ECO:0000256" key="8">
    <source>
        <dbReference type="ARBA" id="ARBA00022723"/>
    </source>
</evidence>
<evidence type="ECO:0000313" key="17">
    <source>
        <dbReference type="EMBL" id="ROW12414.1"/>
    </source>
</evidence>
<dbReference type="Gene3D" id="3.30.930.10">
    <property type="entry name" value="Bira Bifunctional Protein, Domain 2"/>
    <property type="match status" value="1"/>
</dbReference>
<dbReference type="Gene3D" id="3.30.56.10">
    <property type="match status" value="2"/>
</dbReference>
<keyword evidence="6" id="KW-0963">Cytoplasm</keyword>
<evidence type="ECO:0000256" key="4">
    <source>
        <dbReference type="ARBA" id="ARBA00011209"/>
    </source>
</evidence>
<dbReference type="Pfam" id="PF18262">
    <property type="entry name" value="PhetRS_B1"/>
    <property type="match status" value="1"/>
</dbReference>
<evidence type="ECO:0000256" key="11">
    <source>
        <dbReference type="ARBA" id="ARBA00022842"/>
    </source>
</evidence>
<dbReference type="SUPFAM" id="SSF55681">
    <property type="entry name" value="Class II aaRS and biotin synthetases"/>
    <property type="match status" value="1"/>
</dbReference>
<dbReference type="GO" id="GO:0006432">
    <property type="term" value="P:phenylalanyl-tRNA aminoacylation"/>
    <property type="evidence" value="ECO:0007669"/>
    <property type="project" value="InterPro"/>
</dbReference>
<dbReference type="InterPro" id="IPR005146">
    <property type="entry name" value="B3/B4_tRNA-bd"/>
</dbReference>
<feature type="domain" description="B5" evidence="16">
    <location>
        <begin position="294"/>
        <end position="372"/>
    </location>
</feature>
<name>A0A423X8P9_9PEZI</name>
<dbReference type="Proteomes" id="UP000283895">
    <property type="component" value="Unassembled WGS sequence"/>
</dbReference>
<dbReference type="CDD" id="cd00769">
    <property type="entry name" value="PheRS_beta_core"/>
    <property type="match status" value="1"/>
</dbReference>
<dbReference type="SUPFAM" id="SSF46955">
    <property type="entry name" value="Putative DNA-binding domain"/>
    <property type="match status" value="1"/>
</dbReference>
<comment type="similarity">
    <text evidence="3">Belongs to the phenylalanyl-tRNA synthetase beta subunit family. Type 2 subfamily.</text>
</comment>
<dbReference type="GO" id="GO:0009328">
    <property type="term" value="C:phenylalanine-tRNA ligase complex"/>
    <property type="evidence" value="ECO:0007669"/>
    <property type="project" value="TreeGrafter"/>
</dbReference>
<evidence type="ECO:0000256" key="2">
    <source>
        <dbReference type="ARBA" id="ARBA00004496"/>
    </source>
</evidence>
<dbReference type="Pfam" id="PF03484">
    <property type="entry name" value="B5"/>
    <property type="match status" value="1"/>
</dbReference>
<comment type="catalytic activity">
    <reaction evidence="15">
        <text>tRNA(Phe) + L-phenylalanine + ATP = L-phenylalanyl-tRNA(Phe) + AMP + diphosphate + H(+)</text>
        <dbReference type="Rhea" id="RHEA:19413"/>
        <dbReference type="Rhea" id="RHEA-COMP:9668"/>
        <dbReference type="Rhea" id="RHEA-COMP:9699"/>
        <dbReference type="ChEBI" id="CHEBI:15378"/>
        <dbReference type="ChEBI" id="CHEBI:30616"/>
        <dbReference type="ChEBI" id="CHEBI:33019"/>
        <dbReference type="ChEBI" id="CHEBI:58095"/>
        <dbReference type="ChEBI" id="CHEBI:78442"/>
        <dbReference type="ChEBI" id="CHEBI:78531"/>
        <dbReference type="ChEBI" id="CHEBI:456215"/>
        <dbReference type="EC" id="6.1.1.20"/>
    </reaction>
</comment>
<dbReference type="InterPro" id="IPR005147">
    <property type="entry name" value="tRNA_synthase_B5-dom"/>
</dbReference>
<comment type="subunit">
    <text evidence="4">Tetramer of two alpha and two beta subunits.</text>
</comment>
<dbReference type="Pfam" id="PF03483">
    <property type="entry name" value="B3_4"/>
    <property type="match status" value="1"/>
</dbReference>
<dbReference type="OrthoDB" id="1698572at2759"/>
<dbReference type="PANTHER" id="PTHR10947:SF0">
    <property type="entry name" value="PHENYLALANINE--TRNA LIGASE BETA SUBUNIT"/>
    <property type="match status" value="1"/>
</dbReference>
<comment type="subcellular location">
    <subcellularLocation>
        <location evidence="2">Cytoplasm</location>
    </subcellularLocation>
</comment>